<organism evidence="1 2">
    <name type="scientific">Dactylonectria estremocensis</name>
    <dbReference type="NCBI Taxonomy" id="1079267"/>
    <lineage>
        <taxon>Eukaryota</taxon>
        <taxon>Fungi</taxon>
        <taxon>Dikarya</taxon>
        <taxon>Ascomycota</taxon>
        <taxon>Pezizomycotina</taxon>
        <taxon>Sordariomycetes</taxon>
        <taxon>Hypocreomycetidae</taxon>
        <taxon>Hypocreales</taxon>
        <taxon>Nectriaceae</taxon>
        <taxon>Dactylonectria</taxon>
    </lineage>
</organism>
<proteinExistence type="predicted"/>
<comment type="caution">
    <text evidence="1">The sequence shown here is derived from an EMBL/GenBank/DDBJ whole genome shotgun (WGS) entry which is preliminary data.</text>
</comment>
<evidence type="ECO:0000313" key="2">
    <source>
        <dbReference type="Proteomes" id="UP000717696"/>
    </source>
</evidence>
<keyword evidence="2" id="KW-1185">Reference proteome</keyword>
<dbReference type="EMBL" id="JAGMUU010000023">
    <property type="protein sequence ID" value="KAH7126558.1"/>
    <property type="molecule type" value="Genomic_DNA"/>
</dbReference>
<dbReference type="AlphaFoldDB" id="A0A9P9ILB5"/>
<dbReference type="Proteomes" id="UP000717696">
    <property type="component" value="Unassembled WGS sequence"/>
</dbReference>
<dbReference type="InterPro" id="IPR022698">
    <property type="entry name" value="OrsD"/>
</dbReference>
<gene>
    <name evidence="1" type="ORF">B0J13DRAFT_454339</name>
</gene>
<accession>A0A9P9ILB5</accession>
<name>A0A9P9ILB5_9HYPO</name>
<dbReference type="Pfam" id="PF12013">
    <property type="entry name" value="OrsD"/>
    <property type="match status" value="1"/>
</dbReference>
<dbReference type="OrthoDB" id="5091156at2759"/>
<protein>
    <submittedName>
        <fullName evidence="1">Uncharacterized protein</fullName>
    </submittedName>
</protein>
<reference evidence="1" key="1">
    <citation type="journal article" date="2021" name="Nat. Commun.">
        <title>Genetic determinants of endophytism in the Arabidopsis root mycobiome.</title>
        <authorList>
            <person name="Mesny F."/>
            <person name="Miyauchi S."/>
            <person name="Thiergart T."/>
            <person name="Pickel B."/>
            <person name="Atanasova L."/>
            <person name="Karlsson M."/>
            <person name="Huettel B."/>
            <person name="Barry K.W."/>
            <person name="Haridas S."/>
            <person name="Chen C."/>
            <person name="Bauer D."/>
            <person name="Andreopoulos W."/>
            <person name="Pangilinan J."/>
            <person name="LaButti K."/>
            <person name="Riley R."/>
            <person name="Lipzen A."/>
            <person name="Clum A."/>
            <person name="Drula E."/>
            <person name="Henrissat B."/>
            <person name="Kohler A."/>
            <person name="Grigoriev I.V."/>
            <person name="Martin F.M."/>
            <person name="Hacquard S."/>
        </authorList>
    </citation>
    <scope>NUCLEOTIDE SEQUENCE</scope>
    <source>
        <strain evidence="1">MPI-CAGE-AT-0021</strain>
    </source>
</reference>
<evidence type="ECO:0000313" key="1">
    <source>
        <dbReference type="EMBL" id="KAH7126558.1"/>
    </source>
</evidence>
<sequence length="117" mass="13819">MGLDSFLYNQDHRVVVCRPCGTCLVPKATSWKSHLRAELHRMGGDELRLTVELFLSYDLRPVEELRQWRADKTRPCWLIDGLTVFNGYYYIYGDCSYGMRRIAKMHNYMLAHRRKAS</sequence>